<accession>B1ZNW2</accession>
<organism evidence="2 3">
    <name type="scientific">Opitutus terrae (strain DSM 11246 / JCM 15787 / PB90-1)</name>
    <dbReference type="NCBI Taxonomy" id="452637"/>
    <lineage>
        <taxon>Bacteria</taxon>
        <taxon>Pseudomonadati</taxon>
        <taxon>Verrucomicrobiota</taxon>
        <taxon>Opitutia</taxon>
        <taxon>Opitutales</taxon>
        <taxon>Opitutaceae</taxon>
        <taxon>Opitutus</taxon>
    </lineage>
</organism>
<name>B1ZNW2_OPITP</name>
<dbReference type="eggNOG" id="COG0457">
    <property type="taxonomic scope" value="Bacteria"/>
</dbReference>
<evidence type="ECO:0000313" key="2">
    <source>
        <dbReference type="EMBL" id="ACB75482.1"/>
    </source>
</evidence>
<sequence>MNIRGAEGLSPENIRDEMKRGARVVVFTYCVSLLVITFKRGSGLRFIKPGQSAAMAGLPYTLLSLVAGWWGFPWGPIYTIETIYRNVGGGIDVTDDVLRQLLPSAPRVVAEVKASESATVPMAPAAGAAKPRGLNYRAIGLMAGAAAVIAVVGTTGYCLYQQQNLTVVVCSGIDQPYAVQLNGEVHQLGAHGVETLQLAEGVFTLEDAAGSHVVGTPQTFEFRLPLLDHLGTKRVLVINPDRAAVLVREEIPYYSDGTTPPANEAGQFSILANQGTHFIERPDYVIEPAEERINMPSGTSRVVKSRLDYLHGQEPPARVAALLVNKLGYDGARVHLMTLGRYRADEDLLYAAVSTLKPEDMPAFFRQRLADRPVLLEWHRYYQQMMEATQPDWDLAGEYRRYAEAEPENGALQYLFGRTVVDFATAQQCWQRALNAPQPCAYAHMALGYDALSLAQFEEAWQHIVAGGEAKLQSRSQTRYRRDAMWALNRYEELAKELADARKAEPLDLELVGEQITVVLAAQRPAVEVEQLKTALLKQMKAADATPETLADCSAYLDAVVAYHAEDLPTYASLVSRFKAPFYQFRAAVARSDLEAAAKAAAAQERPGVTEHLLLYLLARQSGQDETADQHFANAVAAMKNGSPEFRSLAGMLANEAQDPTAICHLRFSTEDKCVLLATMGLRDPVHRTTYHELARKLNFRPGFPQHLLRQVLKPAETRAAGAAL</sequence>
<dbReference type="AlphaFoldDB" id="B1ZNW2"/>
<evidence type="ECO:0000256" key="1">
    <source>
        <dbReference type="SAM" id="Phobius"/>
    </source>
</evidence>
<dbReference type="EMBL" id="CP001032">
    <property type="protein sequence ID" value="ACB75482.1"/>
    <property type="molecule type" value="Genomic_DNA"/>
</dbReference>
<dbReference type="STRING" id="452637.Oter_2199"/>
<gene>
    <name evidence="2" type="ordered locus">Oter_2199</name>
</gene>
<feature type="transmembrane region" description="Helical" evidence="1">
    <location>
        <begin position="20"/>
        <end position="38"/>
    </location>
</feature>
<dbReference type="KEGG" id="ote:Oter_2199"/>
<proteinExistence type="predicted"/>
<dbReference type="RefSeq" id="WP_012375019.1">
    <property type="nucleotide sequence ID" value="NC_010571.1"/>
</dbReference>
<feature type="transmembrane region" description="Helical" evidence="1">
    <location>
        <begin position="138"/>
        <end position="157"/>
    </location>
</feature>
<dbReference type="HOGENOM" id="CLU_381654_0_0_0"/>
<reference evidence="2 3" key="1">
    <citation type="journal article" date="2011" name="J. Bacteriol.">
        <title>Genome sequence of the verrucomicrobium Opitutus terrae PB90-1, an abundant inhabitant of rice paddy soil ecosystems.</title>
        <authorList>
            <person name="van Passel M.W."/>
            <person name="Kant R."/>
            <person name="Palva A."/>
            <person name="Copeland A."/>
            <person name="Lucas S."/>
            <person name="Lapidus A."/>
            <person name="Glavina del Rio T."/>
            <person name="Pitluck S."/>
            <person name="Goltsman E."/>
            <person name="Clum A."/>
            <person name="Sun H."/>
            <person name="Schmutz J."/>
            <person name="Larimer F.W."/>
            <person name="Land M.L."/>
            <person name="Hauser L."/>
            <person name="Kyrpides N."/>
            <person name="Mikhailova N."/>
            <person name="Richardson P.P."/>
            <person name="Janssen P.H."/>
            <person name="de Vos W.M."/>
            <person name="Smidt H."/>
        </authorList>
    </citation>
    <scope>NUCLEOTIDE SEQUENCE [LARGE SCALE GENOMIC DNA]</scope>
    <source>
        <strain evidence="3">DSM 11246 / JCM 15787 / PB90-1</strain>
    </source>
</reference>
<dbReference type="Proteomes" id="UP000007013">
    <property type="component" value="Chromosome"/>
</dbReference>
<keyword evidence="3" id="KW-1185">Reference proteome</keyword>
<keyword evidence="1" id="KW-0472">Membrane</keyword>
<keyword evidence="1" id="KW-0812">Transmembrane</keyword>
<evidence type="ECO:0000313" key="3">
    <source>
        <dbReference type="Proteomes" id="UP000007013"/>
    </source>
</evidence>
<keyword evidence="1" id="KW-1133">Transmembrane helix</keyword>
<protein>
    <submittedName>
        <fullName evidence="2">Uncharacterized protein</fullName>
    </submittedName>
</protein>